<evidence type="ECO:0000256" key="5">
    <source>
        <dbReference type="ARBA" id="ARBA00023004"/>
    </source>
</evidence>
<dbReference type="NCBIfam" id="TIGR02745">
    <property type="entry name" value="ccoG_rdxA_fixG"/>
    <property type="match status" value="1"/>
</dbReference>
<keyword evidence="7" id="KW-0472">Membrane</keyword>
<keyword evidence="4" id="KW-0249">Electron transport</keyword>
<dbReference type="GO" id="GO:0046872">
    <property type="term" value="F:metal ion binding"/>
    <property type="evidence" value="ECO:0007669"/>
    <property type="project" value="UniProtKB-KW"/>
</dbReference>
<dbReference type="Proteomes" id="UP000275348">
    <property type="component" value="Unassembled WGS sequence"/>
</dbReference>
<dbReference type="Gene3D" id="2.60.40.10">
    <property type="entry name" value="Immunoglobulins"/>
    <property type="match status" value="1"/>
</dbReference>
<dbReference type="Pfam" id="PF12801">
    <property type="entry name" value="Fer4_5"/>
    <property type="match status" value="1"/>
</dbReference>
<feature type="transmembrane region" description="Helical" evidence="7">
    <location>
        <begin position="348"/>
        <end position="367"/>
    </location>
</feature>
<organism evidence="9 10">
    <name type="scientific">Faecalibacter macacae</name>
    <dbReference type="NCBI Taxonomy" id="1859289"/>
    <lineage>
        <taxon>Bacteria</taxon>
        <taxon>Pseudomonadati</taxon>
        <taxon>Bacteroidota</taxon>
        <taxon>Flavobacteriia</taxon>
        <taxon>Flavobacteriales</taxon>
        <taxon>Weeksellaceae</taxon>
        <taxon>Faecalibacter</taxon>
    </lineage>
</organism>
<evidence type="ECO:0000256" key="3">
    <source>
        <dbReference type="ARBA" id="ARBA00022723"/>
    </source>
</evidence>
<evidence type="ECO:0000256" key="6">
    <source>
        <dbReference type="ARBA" id="ARBA00023014"/>
    </source>
</evidence>
<feature type="transmembrane region" description="Helical" evidence="7">
    <location>
        <begin position="210"/>
        <end position="227"/>
    </location>
</feature>
<accession>A0A3L9M6A1</accession>
<keyword evidence="7" id="KW-1133">Transmembrane helix</keyword>
<feature type="transmembrane region" description="Helical" evidence="7">
    <location>
        <begin position="88"/>
        <end position="114"/>
    </location>
</feature>
<dbReference type="PROSITE" id="PS00198">
    <property type="entry name" value="4FE4S_FER_1"/>
    <property type="match status" value="1"/>
</dbReference>
<feature type="domain" description="4Fe-4S ferredoxin-type" evidence="8">
    <location>
        <begin position="271"/>
        <end position="299"/>
    </location>
</feature>
<dbReference type="SUPFAM" id="SSF54862">
    <property type="entry name" value="4Fe-4S ferredoxins"/>
    <property type="match status" value="1"/>
</dbReference>
<evidence type="ECO:0000259" key="8">
    <source>
        <dbReference type="PROSITE" id="PS51379"/>
    </source>
</evidence>
<dbReference type="AlphaFoldDB" id="A0A3L9M6A1"/>
<evidence type="ECO:0000256" key="4">
    <source>
        <dbReference type="ARBA" id="ARBA00022982"/>
    </source>
</evidence>
<evidence type="ECO:0000256" key="7">
    <source>
        <dbReference type="SAM" id="Phobius"/>
    </source>
</evidence>
<evidence type="ECO:0000256" key="1">
    <source>
        <dbReference type="ARBA" id="ARBA00022448"/>
    </source>
</evidence>
<dbReference type="Pfam" id="PF13746">
    <property type="entry name" value="Fer4_18"/>
    <property type="match status" value="1"/>
</dbReference>
<proteinExistence type="predicted"/>
<protein>
    <submittedName>
        <fullName evidence="9">Cytochrome c oxidase accessory protein CcoG</fullName>
    </submittedName>
</protein>
<dbReference type="InterPro" id="IPR017896">
    <property type="entry name" value="4Fe4S_Fe-S-bd"/>
</dbReference>
<feature type="transmembrane region" description="Helical" evidence="7">
    <location>
        <begin position="49"/>
        <end position="68"/>
    </location>
</feature>
<dbReference type="GO" id="GO:0051539">
    <property type="term" value="F:4 iron, 4 sulfur cluster binding"/>
    <property type="evidence" value="ECO:0007669"/>
    <property type="project" value="UniProtKB-KW"/>
</dbReference>
<feature type="transmembrane region" description="Helical" evidence="7">
    <location>
        <begin position="172"/>
        <end position="190"/>
    </location>
</feature>
<dbReference type="InterPro" id="IPR051684">
    <property type="entry name" value="Electron_Trans/Redox"/>
</dbReference>
<keyword evidence="6" id="KW-0411">Iron-sulfur</keyword>
<keyword evidence="10" id="KW-1185">Reference proteome</keyword>
<keyword evidence="3" id="KW-0479">Metal-binding</keyword>
<gene>
    <name evidence="9" type="primary">ccoG</name>
    <name evidence="9" type="ORF">EAH69_10725</name>
</gene>
<dbReference type="InterPro" id="IPR017900">
    <property type="entry name" value="4Fe4S_Fe_S_CS"/>
</dbReference>
<dbReference type="GO" id="GO:0005886">
    <property type="term" value="C:plasma membrane"/>
    <property type="evidence" value="ECO:0007669"/>
    <property type="project" value="TreeGrafter"/>
</dbReference>
<keyword evidence="1" id="KW-0813">Transport</keyword>
<evidence type="ECO:0000313" key="10">
    <source>
        <dbReference type="Proteomes" id="UP000275348"/>
    </source>
</evidence>
<evidence type="ECO:0000313" key="9">
    <source>
        <dbReference type="EMBL" id="RLZ08063.1"/>
    </source>
</evidence>
<dbReference type="PROSITE" id="PS51379">
    <property type="entry name" value="4FE4S_FER_2"/>
    <property type="match status" value="1"/>
</dbReference>
<dbReference type="EMBL" id="RDOJ01000015">
    <property type="protein sequence ID" value="RLZ08063.1"/>
    <property type="molecule type" value="Genomic_DNA"/>
</dbReference>
<dbReference type="InterPro" id="IPR013783">
    <property type="entry name" value="Ig-like_fold"/>
</dbReference>
<dbReference type="Gene3D" id="3.30.70.20">
    <property type="match status" value="1"/>
</dbReference>
<dbReference type="Pfam" id="PF11614">
    <property type="entry name" value="FixG_C"/>
    <property type="match status" value="1"/>
</dbReference>
<keyword evidence="2" id="KW-0004">4Fe-4S</keyword>
<dbReference type="OrthoDB" id="9811700at2"/>
<keyword evidence="5" id="KW-0408">Iron</keyword>
<name>A0A3L9M6A1_9FLAO</name>
<keyword evidence="7" id="KW-0812">Transmembrane</keyword>
<comment type="caution">
    <text evidence="9">The sequence shown here is derived from an EMBL/GenBank/DDBJ whole genome shotgun (WGS) entry which is preliminary data.</text>
</comment>
<sequence>MNNNKKEEHFSWDYAQENEAFRNAVATMEKNGTRKWVYAKKPAGKYTNYRSIVSILLLALLFILPFITLPNGNPIFKFDVFNTQFVLFGYPFFTTDFFLLAFGMIICVVFVILFTTVYGRIFCGWFCPQTIFLEFIFRKIEYLIEGDRNKQIRLDKQEWDEEKIMKKGAKWFIYYLISFVIINILMAYIVGMDFLKSMYTDSPSDHIGKFIGMFIISWLFFFVFAWFREQACTLVCPYGRLQGVLIDKNSMQVSYDFKRGEGRSKFRKNEDRKAAGKGDCIDCGQCVAVCPTGIDIRNGSQLECVNCTACMDACDEVMDKINLPKGLIRFASEENISEGTPFRVSFRMVSFSVILIAMIAGLSVFVMNRSDVEAKFLQIPGSDYREEGVFIVNTLQYSLMNKTNQPHKLKAVILSHPKSEIELISDRNKTIDINAGELKQGFIKVKIPRAELESYKELIRIELIDEKNNPIDQYEISFMAPFDIGIQ</sequence>
<reference evidence="9 10" key="1">
    <citation type="submission" date="2018-10" db="EMBL/GenBank/DDBJ databases">
        <authorList>
            <person name="Chen X."/>
        </authorList>
    </citation>
    <scope>NUCLEOTIDE SEQUENCE [LARGE SCALE GENOMIC DNA]</scope>
    <source>
        <strain evidence="9 10">YIM 102668</strain>
    </source>
</reference>
<dbReference type="RefSeq" id="WP_121935205.1">
    <property type="nucleotide sequence ID" value="NZ_RDOJ01000015.1"/>
</dbReference>
<evidence type="ECO:0000256" key="2">
    <source>
        <dbReference type="ARBA" id="ARBA00022485"/>
    </source>
</evidence>
<dbReference type="PANTHER" id="PTHR30176">
    <property type="entry name" value="FERREDOXIN-TYPE PROTEIN NAPH"/>
    <property type="match status" value="1"/>
</dbReference>
<dbReference type="InterPro" id="IPR032879">
    <property type="entry name" value="FixG_C"/>
</dbReference>
<dbReference type="InterPro" id="IPR014116">
    <property type="entry name" value="Cyt_c_oxidase_cbb3_FixG"/>
</dbReference>
<dbReference type="PANTHER" id="PTHR30176:SF3">
    <property type="entry name" value="FERREDOXIN-TYPE PROTEIN NAPH"/>
    <property type="match status" value="1"/>
</dbReference>